<dbReference type="AlphaFoldDB" id="A0A6C1KCX6"/>
<dbReference type="PRINTS" id="PR00420">
    <property type="entry name" value="RNGMNOXGNASE"/>
</dbReference>
<feature type="domain" description="FAD-binding" evidence="4">
    <location>
        <begin position="17"/>
        <end position="388"/>
    </location>
</feature>
<dbReference type="Gene3D" id="3.50.50.60">
    <property type="entry name" value="FAD/NAD(P)-binding domain"/>
    <property type="match status" value="1"/>
</dbReference>
<dbReference type="OrthoDB" id="9791689at2"/>
<reference evidence="5 6" key="1">
    <citation type="submission" date="2019-05" db="EMBL/GenBank/DDBJ databases">
        <authorList>
            <person name="Zhou X."/>
        </authorList>
    </citation>
    <scope>NUCLEOTIDE SEQUENCE [LARGE SCALE GENOMIC DNA]</scope>
    <source>
        <strain evidence="5 6">DSM 432</strain>
    </source>
</reference>
<comment type="caution">
    <text evidence="5">The sequence shown here is derived from an EMBL/GenBank/DDBJ whole genome shotgun (WGS) entry which is preliminary data.</text>
</comment>
<dbReference type="Proteomes" id="UP000305131">
    <property type="component" value="Unassembled WGS sequence"/>
</dbReference>
<evidence type="ECO:0000259" key="4">
    <source>
        <dbReference type="Pfam" id="PF01494"/>
    </source>
</evidence>
<dbReference type="InterPro" id="IPR050641">
    <property type="entry name" value="RIFMO-like"/>
</dbReference>
<dbReference type="PANTHER" id="PTHR43004:SF8">
    <property type="entry name" value="FAD-BINDING DOMAIN-CONTAINING PROTEIN-RELATED"/>
    <property type="match status" value="1"/>
</dbReference>
<dbReference type="Pfam" id="PF21274">
    <property type="entry name" value="Rng_hyd_C"/>
    <property type="match status" value="1"/>
</dbReference>
<gene>
    <name evidence="5" type="ORF">FBQ73_18190</name>
</gene>
<keyword evidence="3" id="KW-0812">Transmembrane</keyword>
<dbReference type="RefSeq" id="WP_138400911.1">
    <property type="nucleotide sequence ID" value="NZ_JBAFVI010000006.1"/>
</dbReference>
<organism evidence="5 6">
    <name type="scientific">Xanthobacter autotrophicus</name>
    <dbReference type="NCBI Taxonomy" id="280"/>
    <lineage>
        <taxon>Bacteria</taxon>
        <taxon>Pseudomonadati</taxon>
        <taxon>Pseudomonadota</taxon>
        <taxon>Alphaproteobacteria</taxon>
        <taxon>Hyphomicrobiales</taxon>
        <taxon>Xanthobacteraceae</taxon>
        <taxon>Xanthobacter</taxon>
    </lineage>
</organism>
<evidence type="ECO:0000313" key="5">
    <source>
        <dbReference type="EMBL" id="TLX41397.1"/>
    </source>
</evidence>
<evidence type="ECO:0000256" key="1">
    <source>
        <dbReference type="ARBA" id="ARBA00022630"/>
    </source>
</evidence>
<evidence type="ECO:0000256" key="3">
    <source>
        <dbReference type="SAM" id="Phobius"/>
    </source>
</evidence>
<dbReference type="InterPro" id="IPR002938">
    <property type="entry name" value="FAD-bd"/>
</dbReference>
<evidence type="ECO:0000256" key="2">
    <source>
        <dbReference type="ARBA" id="ARBA00022827"/>
    </source>
</evidence>
<feature type="transmembrane region" description="Helical" evidence="3">
    <location>
        <begin position="20"/>
        <end position="40"/>
    </location>
</feature>
<keyword evidence="2" id="KW-0274">FAD</keyword>
<dbReference type="SUPFAM" id="SSF51905">
    <property type="entry name" value="FAD/NAD(P)-binding domain"/>
    <property type="match status" value="1"/>
</dbReference>
<dbReference type="GeneID" id="95775381"/>
<accession>A0A6C1KCX6</accession>
<protein>
    <submittedName>
        <fullName evidence="5">Aromatic ring hydroxylase</fullName>
    </submittedName>
</protein>
<sequence>MQPQVVTPGAKAHFKHIPVLIVGAGVAGLTASIMLSRMGVDHILLERRRAVHGLPKAHIVSAKTMEIFRQLGLDEEFYRRGGPIERFSRFNWMTSLAGPTPLHGREIGHVDAWGGGEDVTRYANATPCEYTNLTQIQVEPLLNEEAKRCAPGRIQYGQELLKLKQDDSGVTARVRNVENGVEWEVRSEFVLGTDGGRSVGREVGVGWVGQQELGQALIIHFSAQLHPWIKDPRQAITIFLSPDNIGHGLWSGALVKMGPTRWGTDSEEWVCHIGMPETGIPQDEAVVVDMLRTTIGIPDLEPVIHSVGGWSIGGVVAEKLHIGRILLLGDSAHRHPPAGGLGLNTAVADAQNATWKVAQITKGNATLELLHSYEEERLPIARTVVQQALTCLGRQTEEVAAVLRGFERGQAGWNALDRFFADSPEGEQLRTEMAQMFRKTNFGTRMLGVELGQQYVGGGIVSDGSRPKPNPDPIIEYVPEARPGHRVPHAWIYRGSQRKSTIDLAVIDRFVLVTQPTARREWLEAIAAAAGEVGTPIDLVTIGENGDYEDSMNNWAALNGLSEGGAVLIRPDSFVGWRTVALPKNPGQELTQVLTTILGKARALTHA</sequence>
<dbReference type="EMBL" id="VAUP01000037">
    <property type="protein sequence ID" value="TLX41397.1"/>
    <property type="molecule type" value="Genomic_DNA"/>
</dbReference>
<dbReference type="GO" id="GO:0071949">
    <property type="term" value="F:FAD binding"/>
    <property type="evidence" value="ECO:0007669"/>
    <property type="project" value="InterPro"/>
</dbReference>
<dbReference type="Gene3D" id="3.30.9.10">
    <property type="entry name" value="D-Amino Acid Oxidase, subunit A, domain 2"/>
    <property type="match status" value="1"/>
</dbReference>
<dbReference type="PANTHER" id="PTHR43004">
    <property type="entry name" value="TRK SYSTEM POTASSIUM UPTAKE PROTEIN"/>
    <property type="match status" value="1"/>
</dbReference>
<keyword evidence="3" id="KW-1133">Transmembrane helix</keyword>
<dbReference type="Gene3D" id="3.40.30.120">
    <property type="match status" value="1"/>
</dbReference>
<keyword evidence="3" id="KW-0472">Membrane</keyword>
<dbReference type="GO" id="GO:0016709">
    <property type="term" value="F:oxidoreductase activity, acting on paired donors, with incorporation or reduction of molecular oxygen, NAD(P)H as one donor, and incorporation of one atom of oxygen"/>
    <property type="evidence" value="ECO:0007669"/>
    <property type="project" value="UniProtKB-ARBA"/>
</dbReference>
<evidence type="ECO:0000313" key="6">
    <source>
        <dbReference type="Proteomes" id="UP000305131"/>
    </source>
</evidence>
<dbReference type="InterPro" id="IPR036188">
    <property type="entry name" value="FAD/NAD-bd_sf"/>
</dbReference>
<keyword evidence="1" id="KW-0285">Flavoprotein</keyword>
<proteinExistence type="predicted"/>
<name>A0A6C1KCX6_XANAU</name>
<dbReference type="Pfam" id="PF01494">
    <property type="entry name" value="FAD_binding_3"/>
    <property type="match status" value="1"/>
</dbReference>